<gene>
    <name evidence="1" type="ORF">AYBTSS11_LOCUS4722</name>
</gene>
<protein>
    <submittedName>
        <fullName evidence="1">Uncharacterized protein</fullName>
    </submittedName>
</protein>
<dbReference type="Gramene" id="rna-AYBTSS11_LOCUS4722">
    <property type="protein sequence ID" value="CAJ1930339.1"/>
    <property type="gene ID" value="gene-AYBTSS11_LOCUS4722"/>
</dbReference>
<evidence type="ECO:0000313" key="2">
    <source>
        <dbReference type="Proteomes" id="UP001189624"/>
    </source>
</evidence>
<name>A0AA86V8S7_9FABA</name>
<organism evidence="1 2">
    <name type="scientific">Sphenostylis stenocarpa</name>
    <dbReference type="NCBI Taxonomy" id="92480"/>
    <lineage>
        <taxon>Eukaryota</taxon>
        <taxon>Viridiplantae</taxon>
        <taxon>Streptophyta</taxon>
        <taxon>Embryophyta</taxon>
        <taxon>Tracheophyta</taxon>
        <taxon>Spermatophyta</taxon>
        <taxon>Magnoliopsida</taxon>
        <taxon>eudicotyledons</taxon>
        <taxon>Gunneridae</taxon>
        <taxon>Pentapetalae</taxon>
        <taxon>rosids</taxon>
        <taxon>fabids</taxon>
        <taxon>Fabales</taxon>
        <taxon>Fabaceae</taxon>
        <taxon>Papilionoideae</taxon>
        <taxon>50 kb inversion clade</taxon>
        <taxon>NPAAA clade</taxon>
        <taxon>indigoferoid/millettioid clade</taxon>
        <taxon>Phaseoleae</taxon>
        <taxon>Sphenostylis</taxon>
    </lineage>
</organism>
<accession>A0AA86V8S7</accession>
<evidence type="ECO:0000313" key="1">
    <source>
        <dbReference type="EMBL" id="CAJ1930339.1"/>
    </source>
</evidence>
<reference evidence="1" key="1">
    <citation type="submission" date="2023-10" db="EMBL/GenBank/DDBJ databases">
        <authorList>
            <person name="Domelevo Entfellner J.-B."/>
        </authorList>
    </citation>
    <scope>NUCLEOTIDE SEQUENCE</scope>
</reference>
<dbReference type="AlphaFoldDB" id="A0AA86V8S7"/>
<proteinExistence type="predicted"/>
<sequence length="80" mass="9394">MKTGRMVNESLVYCEQLLHGAAWVTKRVRAEESGKVGRQRRTWHTAREEQDLVHLDHVFSVEHNSQVGPTHNEWRFLVNN</sequence>
<keyword evidence="2" id="KW-1185">Reference proteome</keyword>
<dbReference type="Proteomes" id="UP001189624">
    <property type="component" value="Chromosome 2"/>
</dbReference>
<dbReference type="EMBL" id="OY731399">
    <property type="protein sequence ID" value="CAJ1930339.1"/>
    <property type="molecule type" value="Genomic_DNA"/>
</dbReference>